<sequence length="150" mass="17284">RFRDISLKGRERNIFVMKWKVRLRPKLSLFAFSFKYIFIILFSMSLNPCVYLIERNVKPVDAPERSTPDLCKESSTPVYVKVSFSSHVVSNEYIVAFKGYYKSSARNKFIAAALNGSEIQNWKVLERNNPASDYPSDFDVVILEEPDGVS</sequence>
<dbReference type="Pfam" id="PF23001">
    <property type="entry name" value="MBTP1_N"/>
    <property type="match status" value="1"/>
</dbReference>
<reference evidence="3" key="1">
    <citation type="submission" date="2015-11" db="EMBL/GenBank/DDBJ databases">
        <title>De novo transcriptome assembly of four potential Pierce s Disease insect vectors from Arizona vineyards.</title>
        <authorList>
            <person name="Tassone E.E."/>
        </authorList>
    </citation>
    <scope>NUCLEOTIDE SEQUENCE</scope>
</reference>
<feature type="domain" description="Membrane-bound transcription factor site-1 protease-like N-terminal" evidence="2">
    <location>
        <begin position="88"/>
        <end position="146"/>
    </location>
</feature>
<dbReference type="InterPro" id="IPR055143">
    <property type="entry name" value="MBTP1_N"/>
</dbReference>
<evidence type="ECO:0000256" key="1">
    <source>
        <dbReference type="SAM" id="Phobius"/>
    </source>
</evidence>
<feature type="non-terminal residue" evidence="3">
    <location>
        <position position="150"/>
    </location>
</feature>
<feature type="non-terminal residue" evidence="3">
    <location>
        <position position="1"/>
    </location>
</feature>
<gene>
    <name evidence="3" type="ORF">g.2196</name>
</gene>
<evidence type="ECO:0000313" key="3">
    <source>
        <dbReference type="EMBL" id="JAT29702.1"/>
    </source>
</evidence>
<dbReference type="EMBL" id="GEBQ01010275">
    <property type="protein sequence ID" value="JAT29702.1"/>
    <property type="molecule type" value="Transcribed_RNA"/>
</dbReference>
<feature type="transmembrane region" description="Helical" evidence="1">
    <location>
        <begin position="27"/>
        <end position="46"/>
    </location>
</feature>
<name>A0A1B6M1A6_9HEMI</name>
<keyword evidence="1" id="KW-0812">Transmembrane</keyword>
<evidence type="ECO:0000259" key="2">
    <source>
        <dbReference type="Pfam" id="PF23001"/>
    </source>
</evidence>
<protein>
    <recommendedName>
        <fullName evidence="2">Membrane-bound transcription factor site-1 protease-like N-terminal domain-containing protein</fullName>
    </recommendedName>
</protein>
<organism evidence="3">
    <name type="scientific">Graphocephala atropunctata</name>
    <dbReference type="NCBI Taxonomy" id="36148"/>
    <lineage>
        <taxon>Eukaryota</taxon>
        <taxon>Metazoa</taxon>
        <taxon>Ecdysozoa</taxon>
        <taxon>Arthropoda</taxon>
        <taxon>Hexapoda</taxon>
        <taxon>Insecta</taxon>
        <taxon>Pterygota</taxon>
        <taxon>Neoptera</taxon>
        <taxon>Paraneoptera</taxon>
        <taxon>Hemiptera</taxon>
        <taxon>Auchenorrhyncha</taxon>
        <taxon>Membracoidea</taxon>
        <taxon>Cicadellidae</taxon>
        <taxon>Cicadellinae</taxon>
        <taxon>Cicadellini</taxon>
        <taxon>Graphocephala</taxon>
    </lineage>
</organism>
<accession>A0A1B6M1A6</accession>
<keyword evidence="1" id="KW-1133">Transmembrane helix</keyword>
<keyword evidence="1" id="KW-0472">Membrane</keyword>
<dbReference type="AlphaFoldDB" id="A0A1B6M1A6"/>
<proteinExistence type="predicted"/>